<evidence type="ECO:0000313" key="1">
    <source>
        <dbReference type="EMBL" id="GFR61850.1"/>
    </source>
</evidence>
<feature type="non-terminal residue" evidence="1">
    <location>
        <position position="1"/>
    </location>
</feature>
<dbReference type="AlphaFoldDB" id="A0AAV4EMP4"/>
<dbReference type="EMBL" id="BMAT01003770">
    <property type="protein sequence ID" value="GFR61850.1"/>
    <property type="molecule type" value="Genomic_DNA"/>
</dbReference>
<reference evidence="1 2" key="1">
    <citation type="journal article" date="2021" name="Elife">
        <title>Chloroplast acquisition without the gene transfer in kleptoplastic sea slugs, Plakobranchus ocellatus.</title>
        <authorList>
            <person name="Maeda T."/>
            <person name="Takahashi S."/>
            <person name="Yoshida T."/>
            <person name="Shimamura S."/>
            <person name="Takaki Y."/>
            <person name="Nagai Y."/>
            <person name="Toyoda A."/>
            <person name="Suzuki Y."/>
            <person name="Arimoto A."/>
            <person name="Ishii H."/>
            <person name="Satoh N."/>
            <person name="Nishiyama T."/>
            <person name="Hasebe M."/>
            <person name="Maruyama T."/>
            <person name="Minagawa J."/>
            <person name="Obokata J."/>
            <person name="Shigenobu S."/>
        </authorList>
    </citation>
    <scope>NUCLEOTIDE SEQUENCE [LARGE SCALE GENOMIC DNA]</scope>
</reference>
<sequence>ATCRAIQRGAALRTHHSSRLARSIIAKLKPVWGEEMGINPLSQALNPIVLGQGSNPGPVGLNPTVYHSTNAPTPN</sequence>
<gene>
    <name evidence="1" type="ORF">ElyMa_001856500</name>
</gene>
<accession>A0AAV4EMP4</accession>
<keyword evidence="2" id="KW-1185">Reference proteome</keyword>
<dbReference type="Proteomes" id="UP000762676">
    <property type="component" value="Unassembled WGS sequence"/>
</dbReference>
<organism evidence="1 2">
    <name type="scientific">Elysia marginata</name>
    <dbReference type="NCBI Taxonomy" id="1093978"/>
    <lineage>
        <taxon>Eukaryota</taxon>
        <taxon>Metazoa</taxon>
        <taxon>Spiralia</taxon>
        <taxon>Lophotrochozoa</taxon>
        <taxon>Mollusca</taxon>
        <taxon>Gastropoda</taxon>
        <taxon>Heterobranchia</taxon>
        <taxon>Euthyneura</taxon>
        <taxon>Panpulmonata</taxon>
        <taxon>Sacoglossa</taxon>
        <taxon>Placobranchoidea</taxon>
        <taxon>Plakobranchidae</taxon>
        <taxon>Elysia</taxon>
    </lineage>
</organism>
<comment type="caution">
    <text evidence="1">The sequence shown here is derived from an EMBL/GenBank/DDBJ whole genome shotgun (WGS) entry which is preliminary data.</text>
</comment>
<proteinExistence type="predicted"/>
<evidence type="ECO:0000313" key="2">
    <source>
        <dbReference type="Proteomes" id="UP000762676"/>
    </source>
</evidence>
<name>A0AAV4EMP4_9GAST</name>
<protein>
    <submittedName>
        <fullName evidence="1">Uncharacterized protein</fullName>
    </submittedName>
</protein>